<reference evidence="3 4" key="1">
    <citation type="journal article" date="2016" name="Genome Announc.">
        <title>Draft Whole-Genome Sequence of Trichoderma gamsii T6085, a Promising Biocontrol Agent of Fusarium Head Blight on Wheat.</title>
        <authorList>
            <person name="Baroncelli R."/>
            <person name="Zapparata A."/>
            <person name="Piaggeschi G."/>
            <person name="Sarrocco S."/>
            <person name="Vannacci G."/>
        </authorList>
    </citation>
    <scope>NUCLEOTIDE SEQUENCE [LARGE SCALE GENOMIC DNA]</scope>
    <source>
        <strain evidence="3 4">T6085</strain>
    </source>
</reference>
<evidence type="ECO:0000313" key="3">
    <source>
        <dbReference type="EMBL" id="PON28971.1"/>
    </source>
</evidence>
<keyword evidence="1" id="KW-0732">Signal</keyword>
<feature type="signal peptide" evidence="1">
    <location>
        <begin position="1"/>
        <end position="19"/>
    </location>
</feature>
<dbReference type="GeneID" id="29980390"/>
<dbReference type="EMBL" id="JPDN02000005">
    <property type="protein sequence ID" value="PON28971.1"/>
    <property type="molecule type" value="Genomic_DNA"/>
</dbReference>
<evidence type="ECO:0000313" key="5">
    <source>
        <dbReference type="Proteomes" id="UP000236546"/>
    </source>
</evidence>
<evidence type="ECO:0000256" key="1">
    <source>
        <dbReference type="SAM" id="SignalP"/>
    </source>
</evidence>
<name>A0A0W7W409_9HYPO</name>
<dbReference type="OrthoDB" id="4874416at2759"/>
<organism evidence="2 5">
    <name type="scientific">Trichoderma gamsii</name>
    <dbReference type="NCBI Taxonomy" id="398673"/>
    <lineage>
        <taxon>Eukaryota</taxon>
        <taxon>Fungi</taxon>
        <taxon>Dikarya</taxon>
        <taxon>Ascomycota</taxon>
        <taxon>Pezizomycotina</taxon>
        <taxon>Sordariomycetes</taxon>
        <taxon>Hypocreomycetidae</taxon>
        <taxon>Hypocreales</taxon>
        <taxon>Hypocreaceae</taxon>
        <taxon>Trichoderma</taxon>
    </lineage>
</organism>
<dbReference type="EMBL" id="MTYH01000037">
    <property type="protein sequence ID" value="PNP43651.1"/>
    <property type="molecule type" value="Genomic_DNA"/>
</dbReference>
<comment type="caution">
    <text evidence="2">The sequence shown here is derived from an EMBL/GenBank/DDBJ whole genome shotgun (WGS) entry which is preliminary data.</text>
</comment>
<sequence length="107" mass="10935">MYASKIVASLGLFLGLATATVNVGKDSAGDTVAWIGGESECTNVFIAGNGANPCGINFTLNNGVTFQLVGCGGAGLSLDNGDGSFNSNCQFGEQNLQCGIQQQWSCF</sequence>
<reference evidence="2 5" key="2">
    <citation type="submission" date="2017-02" db="EMBL/GenBank/DDBJ databases">
        <title>Genomes of Trichoderma spp. with biocontrol activity.</title>
        <authorList>
            <person name="Gardiner D."/>
            <person name="Kazan K."/>
            <person name="Vos C."/>
            <person name="Harvey P."/>
        </authorList>
    </citation>
    <scope>NUCLEOTIDE SEQUENCE [LARGE SCALE GENOMIC DNA]</scope>
    <source>
        <strain evidence="2 5">A5MH</strain>
    </source>
</reference>
<gene>
    <name evidence="3" type="ORF">TGAM01_v202079</name>
    <name evidence="2" type="ORF">TGAMA5MH_04623</name>
</gene>
<protein>
    <recommendedName>
        <fullName evidence="6">Cyanovirin-N domain-containing protein</fullName>
    </recommendedName>
</protein>
<keyword evidence="4" id="KW-1185">Reference proteome</keyword>
<accession>A0A0W7W409</accession>
<proteinExistence type="predicted"/>
<evidence type="ECO:0008006" key="6">
    <source>
        <dbReference type="Google" id="ProtNLM"/>
    </source>
</evidence>
<reference evidence="3" key="3">
    <citation type="submission" date="2017-08" db="EMBL/GenBank/DDBJ databases">
        <title>Trichoderma gamsii strain T6085, whole genome shotgun sequencing project.</title>
        <authorList>
            <person name="Baroncelli R."/>
        </authorList>
    </citation>
    <scope>NUCLEOTIDE SEQUENCE</scope>
    <source>
        <strain evidence="3">T6085</strain>
    </source>
</reference>
<dbReference type="Proteomes" id="UP000054821">
    <property type="component" value="Unassembled WGS sequence"/>
</dbReference>
<feature type="chain" id="PRO_5014528280" description="Cyanovirin-N domain-containing protein" evidence="1">
    <location>
        <begin position="20"/>
        <end position="107"/>
    </location>
</feature>
<dbReference type="RefSeq" id="XP_018666449.1">
    <property type="nucleotide sequence ID" value="XM_018800307.1"/>
</dbReference>
<evidence type="ECO:0000313" key="2">
    <source>
        <dbReference type="EMBL" id="PNP43651.1"/>
    </source>
</evidence>
<dbReference type="Proteomes" id="UP000236546">
    <property type="component" value="Unassembled WGS sequence"/>
</dbReference>
<evidence type="ECO:0000313" key="4">
    <source>
        <dbReference type="Proteomes" id="UP000054821"/>
    </source>
</evidence>
<dbReference type="AlphaFoldDB" id="A0A0W7W409"/>